<proteinExistence type="predicted"/>
<accession>A0AAV4TTE3</accession>
<keyword evidence="2" id="KW-1185">Reference proteome</keyword>
<dbReference type="Proteomes" id="UP001054945">
    <property type="component" value="Unassembled WGS sequence"/>
</dbReference>
<gene>
    <name evidence="1" type="ORF">CEXT_685271</name>
</gene>
<evidence type="ECO:0000313" key="1">
    <source>
        <dbReference type="EMBL" id="GIY49733.1"/>
    </source>
</evidence>
<dbReference type="AlphaFoldDB" id="A0AAV4TTE3"/>
<reference evidence="1 2" key="1">
    <citation type="submission" date="2021-06" db="EMBL/GenBank/DDBJ databases">
        <title>Caerostris extrusa draft genome.</title>
        <authorList>
            <person name="Kono N."/>
            <person name="Arakawa K."/>
        </authorList>
    </citation>
    <scope>NUCLEOTIDE SEQUENCE [LARGE SCALE GENOMIC DNA]</scope>
</reference>
<evidence type="ECO:0000313" key="2">
    <source>
        <dbReference type="Proteomes" id="UP001054945"/>
    </source>
</evidence>
<protein>
    <submittedName>
        <fullName evidence="1">Uncharacterized protein</fullName>
    </submittedName>
</protein>
<sequence length="102" mass="12218">MQEIWALRPTKALSLRRIRYNNSGIKKKWKIELKRTREGEARKKRTSFPRMDGCYQKTFSNRFRYNADVLCSHYVKEEKICIVALPAEIPQHQDLPRWLAPL</sequence>
<name>A0AAV4TTE3_CAEEX</name>
<organism evidence="1 2">
    <name type="scientific">Caerostris extrusa</name>
    <name type="common">Bark spider</name>
    <name type="synonym">Caerostris bankana</name>
    <dbReference type="NCBI Taxonomy" id="172846"/>
    <lineage>
        <taxon>Eukaryota</taxon>
        <taxon>Metazoa</taxon>
        <taxon>Ecdysozoa</taxon>
        <taxon>Arthropoda</taxon>
        <taxon>Chelicerata</taxon>
        <taxon>Arachnida</taxon>
        <taxon>Araneae</taxon>
        <taxon>Araneomorphae</taxon>
        <taxon>Entelegynae</taxon>
        <taxon>Araneoidea</taxon>
        <taxon>Araneidae</taxon>
        <taxon>Caerostris</taxon>
    </lineage>
</organism>
<dbReference type="EMBL" id="BPLR01011874">
    <property type="protein sequence ID" value="GIY49733.1"/>
    <property type="molecule type" value="Genomic_DNA"/>
</dbReference>
<comment type="caution">
    <text evidence="1">The sequence shown here is derived from an EMBL/GenBank/DDBJ whole genome shotgun (WGS) entry which is preliminary data.</text>
</comment>